<name>A0A2A6BVP1_PRIPA</name>
<protein>
    <submittedName>
        <fullName evidence="1">Uncharacterized protein</fullName>
    </submittedName>
</protein>
<accession>A0A2A6BVP1</accession>
<reference evidence="2" key="1">
    <citation type="journal article" date="2008" name="Nat. Genet.">
        <title>The Pristionchus pacificus genome provides a unique perspective on nematode lifestyle and parasitism.</title>
        <authorList>
            <person name="Dieterich C."/>
            <person name="Clifton S.W."/>
            <person name="Schuster L.N."/>
            <person name="Chinwalla A."/>
            <person name="Delehaunty K."/>
            <person name="Dinkelacker I."/>
            <person name="Fulton L."/>
            <person name="Fulton R."/>
            <person name="Godfrey J."/>
            <person name="Minx P."/>
            <person name="Mitreva M."/>
            <person name="Roeseler W."/>
            <person name="Tian H."/>
            <person name="Witte H."/>
            <person name="Yang S.P."/>
            <person name="Wilson R.K."/>
            <person name="Sommer R.J."/>
        </authorList>
    </citation>
    <scope>NUCLEOTIDE SEQUENCE [LARGE SCALE GENOMIC DNA]</scope>
    <source>
        <strain evidence="2">PS312</strain>
    </source>
</reference>
<evidence type="ECO:0000313" key="2">
    <source>
        <dbReference type="Proteomes" id="UP000005239"/>
    </source>
</evidence>
<reference evidence="1" key="2">
    <citation type="submission" date="2022-06" db="UniProtKB">
        <authorList>
            <consortium name="EnsemblMetazoa"/>
        </authorList>
    </citation>
    <scope>IDENTIFICATION</scope>
    <source>
        <strain evidence="1">PS312</strain>
    </source>
</reference>
<proteinExistence type="predicted"/>
<accession>A0A8R1YID4</accession>
<sequence length="103" mass="12220">MDEDRFFYADCEDYAYKMYRARTESDDVGFADNDKGYASMDTFRRAADRKSTENQSWIQIGILNERTFHVGNVLTGDFIYQCYEFLKDCGHSFDRYCNGYMKD</sequence>
<dbReference type="AlphaFoldDB" id="A0A2A6BVP1"/>
<dbReference type="EnsemblMetazoa" id="PPA13771.1">
    <property type="protein sequence ID" value="PPA13771.1"/>
    <property type="gene ID" value="WBGene00103325"/>
</dbReference>
<dbReference type="Proteomes" id="UP000005239">
    <property type="component" value="Unassembled WGS sequence"/>
</dbReference>
<gene>
    <name evidence="1" type="primary">WBGene00103325</name>
</gene>
<keyword evidence="2" id="KW-1185">Reference proteome</keyword>
<organism evidence="1 2">
    <name type="scientific">Pristionchus pacificus</name>
    <name type="common">Parasitic nematode worm</name>
    <dbReference type="NCBI Taxonomy" id="54126"/>
    <lineage>
        <taxon>Eukaryota</taxon>
        <taxon>Metazoa</taxon>
        <taxon>Ecdysozoa</taxon>
        <taxon>Nematoda</taxon>
        <taxon>Chromadorea</taxon>
        <taxon>Rhabditida</taxon>
        <taxon>Rhabditina</taxon>
        <taxon>Diplogasteromorpha</taxon>
        <taxon>Diplogasteroidea</taxon>
        <taxon>Neodiplogasteridae</taxon>
        <taxon>Pristionchus</taxon>
    </lineage>
</organism>
<evidence type="ECO:0000313" key="1">
    <source>
        <dbReference type="EnsemblMetazoa" id="PPA13771.1"/>
    </source>
</evidence>